<dbReference type="Gene3D" id="3.40.1190.20">
    <property type="match status" value="1"/>
</dbReference>
<evidence type="ECO:0000256" key="1">
    <source>
        <dbReference type="SAM" id="MobiDB-lite"/>
    </source>
</evidence>
<protein>
    <submittedName>
        <fullName evidence="2">Putative ribokinase</fullName>
    </submittedName>
</protein>
<feature type="region of interest" description="Disordered" evidence="1">
    <location>
        <begin position="30"/>
        <end position="102"/>
    </location>
</feature>
<organism evidence="2">
    <name type="scientific">Mycobacterium xenopi 4042</name>
    <dbReference type="NCBI Taxonomy" id="1299334"/>
    <lineage>
        <taxon>Bacteria</taxon>
        <taxon>Bacillati</taxon>
        <taxon>Actinomycetota</taxon>
        <taxon>Actinomycetes</taxon>
        <taxon>Mycobacteriales</taxon>
        <taxon>Mycobacteriaceae</taxon>
        <taxon>Mycobacterium</taxon>
    </lineage>
</organism>
<dbReference type="EMBL" id="JAOB01000047">
    <property type="protein sequence ID" value="EUA33233.1"/>
    <property type="molecule type" value="Genomic_DNA"/>
</dbReference>
<dbReference type="SUPFAM" id="SSF53613">
    <property type="entry name" value="Ribokinase-like"/>
    <property type="match status" value="1"/>
</dbReference>
<dbReference type="AlphaFoldDB" id="X8AQB4"/>
<name>X8AQB4_MYCXE</name>
<reference evidence="2" key="1">
    <citation type="submission" date="2014-01" db="EMBL/GenBank/DDBJ databases">
        <authorList>
            <person name="Brown-Elliot B."/>
            <person name="Wallace R."/>
            <person name="Lenaerts A."/>
            <person name="Ordway D."/>
            <person name="DeGroote M.A."/>
            <person name="Parker T."/>
            <person name="Sizemore C."/>
            <person name="Tallon L.J."/>
            <person name="Sadzewicz L.K."/>
            <person name="Sengamalay N."/>
            <person name="Fraser C.M."/>
            <person name="Hine E."/>
            <person name="Shefchek K.A."/>
            <person name="Das S.P."/>
            <person name="Tettelin H."/>
        </authorList>
    </citation>
    <scope>NUCLEOTIDE SEQUENCE [LARGE SCALE GENOMIC DNA]</scope>
    <source>
        <strain evidence="2">4042</strain>
    </source>
</reference>
<proteinExistence type="predicted"/>
<sequence>MTTRVCVVGSVNLDTVFDVEALPRPGETVLAASMRSEPGGKAPTRRWPRPGRAPGAVRRRSRRRPGGRPAARKPRLQRRGHYGADRDRRTKWSRGDLGRFHG</sequence>
<comment type="caution">
    <text evidence="2">The sequence shown here is derived from an EMBL/GenBank/DDBJ whole genome shotgun (WGS) entry which is preliminary data.</text>
</comment>
<feature type="compositionally biased region" description="Basic and acidic residues" evidence="1">
    <location>
        <begin position="82"/>
        <end position="102"/>
    </location>
</feature>
<keyword evidence="2" id="KW-0418">Kinase</keyword>
<keyword evidence="2" id="KW-0808">Transferase</keyword>
<gene>
    <name evidence="2" type="ORF">I553_7643</name>
</gene>
<dbReference type="InterPro" id="IPR029056">
    <property type="entry name" value="Ribokinase-like"/>
</dbReference>
<evidence type="ECO:0000313" key="2">
    <source>
        <dbReference type="EMBL" id="EUA33233.1"/>
    </source>
</evidence>
<feature type="compositionally biased region" description="Basic residues" evidence="1">
    <location>
        <begin position="57"/>
        <end position="81"/>
    </location>
</feature>
<accession>X8AQB4</accession>
<dbReference type="GO" id="GO:0016301">
    <property type="term" value="F:kinase activity"/>
    <property type="evidence" value="ECO:0007669"/>
    <property type="project" value="UniProtKB-KW"/>
</dbReference>